<dbReference type="EMBL" id="AEIJ01000274">
    <property type="status" value="NOT_ANNOTATED_CDS"/>
    <property type="molecule type" value="Genomic_DNA"/>
</dbReference>
<feature type="compositionally biased region" description="Polar residues" evidence="1">
    <location>
        <begin position="185"/>
        <end position="213"/>
    </location>
</feature>
<feature type="region of interest" description="Disordered" evidence="1">
    <location>
        <begin position="909"/>
        <end position="932"/>
    </location>
</feature>
<feature type="region of interest" description="Disordered" evidence="1">
    <location>
        <begin position="505"/>
        <end position="537"/>
    </location>
</feature>
<feature type="compositionally biased region" description="Polar residues" evidence="1">
    <location>
        <begin position="368"/>
        <end position="386"/>
    </location>
</feature>
<feature type="compositionally biased region" description="Polar residues" evidence="1">
    <location>
        <begin position="760"/>
        <end position="771"/>
    </location>
</feature>
<feature type="region of interest" description="Disordered" evidence="1">
    <location>
        <begin position="179"/>
        <end position="249"/>
    </location>
</feature>
<name>U5H6Q7_USTV1</name>
<evidence type="ECO:0000313" key="3">
    <source>
        <dbReference type="EnsemblFungi" id="MVLG_02955T0"/>
    </source>
</evidence>
<evidence type="ECO:0000313" key="2">
    <source>
        <dbReference type="EMBL" id="KDE06759.1"/>
    </source>
</evidence>
<feature type="compositionally biased region" description="Basic and acidic residues" evidence="1">
    <location>
        <begin position="1030"/>
        <end position="1042"/>
    </location>
</feature>
<dbReference type="Proteomes" id="UP000017200">
    <property type="component" value="Unassembled WGS sequence"/>
</dbReference>
<evidence type="ECO:0000313" key="4">
    <source>
        <dbReference type="Proteomes" id="UP000017200"/>
    </source>
</evidence>
<accession>U5H6Q7</accession>
<feature type="region of interest" description="Disordered" evidence="1">
    <location>
        <begin position="749"/>
        <end position="771"/>
    </location>
</feature>
<feature type="region of interest" description="Disordered" evidence="1">
    <location>
        <begin position="347"/>
        <end position="388"/>
    </location>
</feature>
<gene>
    <name evidence="2" type="ORF">MVLG_02955</name>
</gene>
<feature type="region of interest" description="Disordered" evidence="1">
    <location>
        <begin position="1008"/>
        <end position="1051"/>
    </location>
</feature>
<feature type="compositionally biased region" description="Polar residues" evidence="1">
    <location>
        <begin position="521"/>
        <end position="532"/>
    </location>
</feature>
<dbReference type="InParanoid" id="U5H6Q7"/>
<dbReference type="EMBL" id="GL541667">
    <property type="protein sequence ID" value="KDE06759.1"/>
    <property type="molecule type" value="Genomic_DNA"/>
</dbReference>
<dbReference type="AlphaFoldDB" id="U5H6Q7"/>
<organism evidence="2">
    <name type="scientific">Microbotryum lychnidis-dioicae (strain p1A1 Lamole / MvSl-1064)</name>
    <name type="common">Anther smut fungus</name>
    <dbReference type="NCBI Taxonomy" id="683840"/>
    <lineage>
        <taxon>Eukaryota</taxon>
        <taxon>Fungi</taxon>
        <taxon>Dikarya</taxon>
        <taxon>Basidiomycota</taxon>
        <taxon>Pucciniomycotina</taxon>
        <taxon>Microbotryomycetes</taxon>
        <taxon>Microbotryales</taxon>
        <taxon>Microbotryaceae</taxon>
        <taxon>Microbotryum</taxon>
    </lineage>
</organism>
<dbReference type="EnsemblFungi" id="MVLG_02955T0">
    <property type="protein sequence ID" value="MVLG_02955T0"/>
    <property type="gene ID" value="MVLG_02955"/>
</dbReference>
<feature type="region of interest" description="Disordered" evidence="1">
    <location>
        <begin position="583"/>
        <end position="605"/>
    </location>
</feature>
<sequence length="1051" mass="112044">MAIVIASSHKCLSAPVSEFDGLARTLLLRLSLLMQHDVHRGLISRFRFSLFTPTTIHLSAVDVGATLVDSKSAAAASRTTRQGILAIATSRNLPGSEALSAQPRPSPSADQDINVTTYSAFRPLSTALGSYLARGGLSDSCTHLFPHILSLHRVPTPADVALAVQRAFSAADGLRVVGPGRETLSDSSRGSMGQNASTLQAAPTTAGSTSLSKHNGLPMVESGSTAPKHPGTSTPTPRALGKRLEVSRSVTKRQGALESLPNGRLVVIPKALSKSSPITLDGLNKAAHEGLERNKAQDELECLNDCIGHSMPCEPALASVQELASSNYPSRPTPISYWSTSTIGDGDFESSKSVRSTRPTPKYPHKTNFPSPLRSTHPTRSPSVDSPSVAKKLGRQLANGLKFRQESPPSPRLTAPIVIIGGSRMSDRRYSALSKRSNRSASAAPTIRTATDESMTLGAYSEMFGGLDEDDTAGDNFIGVSLSSGTQTPSGSFEHSPRLDHVVTKRPQASAPASCYGFSAPPSSNGDDNSLQAPPLSQPHLLESRHRQKNSVVSAASRANSRRSFLDSLTRLMEDAAELLDVSVDDEADVPPLPTKSEGSSPRPSLQVITNEVIGNSSSSGNVAGSSEIVPLCMPLQRRRPSVPTSPLSTRSPRIGLARRPSMISQASFPKSVSGEVMGERPTSQVSESASSELGVPAWPPKELELDAEITQGTYSMQPAEVPVGTISPNGQAAQQFPTVASLSAASTSPARTPFVPRSLQLSKSRPQSRKSVQYNYNASMPRMRSSSSSIKMTPHVVHESHFPTRDADFGDGDATLNNPSRTLQTLFGHTKYYFASPIAASAVDFESAPTIDILGPTERVIDSPTIVTPPAAPLSTAVANLKTPTFAHFCLKRAQVTHEAAALEPPTRMSPMTTLRDHGSGVSSTHSTPEQRRQGFLPFLHPEASAEEGAQQYPVLVNRFDGVNQDSFRPRYCSAEALAKPMHDFEREGFERRESVPRWTRPMIGNAASGHGLRAPQAAWDPLASGGAEGDKSRNTVDGKLRLGKGKARF</sequence>
<reference evidence="4" key="1">
    <citation type="submission" date="2010-11" db="EMBL/GenBank/DDBJ databases">
        <title>The genome sequence of Microbotryum violaceum strain p1A1 Lamole.</title>
        <authorList>
            <person name="Cuomo C."/>
            <person name="Perlin M."/>
            <person name="Young S.K."/>
            <person name="Zeng Q."/>
            <person name="Gargeya S."/>
            <person name="Alvarado L."/>
            <person name="Berlin A."/>
            <person name="Chapman S.B."/>
            <person name="Chen Z."/>
            <person name="Freedman E."/>
            <person name="Gellesch M."/>
            <person name="Goldberg J."/>
            <person name="Griggs A."/>
            <person name="Gujja S."/>
            <person name="Heilman E."/>
            <person name="Heiman D."/>
            <person name="Howarth C."/>
            <person name="Mehta T."/>
            <person name="Neiman D."/>
            <person name="Pearson M."/>
            <person name="Roberts A."/>
            <person name="Saif S."/>
            <person name="Shea T."/>
            <person name="Shenoy N."/>
            <person name="Sisk P."/>
            <person name="Stolte C."/>
            <person name="Sykes S."/>
            <person name="White J."/>
            <person name="Yandava C."/>
            <person name="Haas B."/>
            <person name="Nusbaum C."/>
            <person name="Birren B."/>
        </authorList>
    </citation>
    <scope>NUCLEOTIDE SEQUENCE [LARGE SCALE GENOMIC DNA]</scope>
    <source>
        <strain evidence="4">p1A1 Lamole</strain>
    </source>
</reference>
<proteinExistence type="predicted"/>
<feature type="compositionally biased region" description="Polar residues" evidence="1">
    <location>
        <begin position="439"/>
        <end position="449"/>
    </location>
</feature>
<dbReference type="HOGENOM" id="CLU_290877_0_0_1"/>
<feature type="region of interest" description="Disordered" evidence="1">
    <location>
        <begin position="478"/>
        <end position="497"/>
    </location>
</feature>
<dbReference type="OrthoDB" id="2537181at2759"/>
<reference evidence="2" key="2">
    <citation type="submission" date="2010-11" db="EMBL/GenBank/DDBJ databases">
        <authorList>
            <consortium name="The Broad Institute Genome Sequencing Platform"/>
            <person name="Earl A."/>
            <person name="Ward D."/>
            <person name="Feldgarden M."/>
            <person name="Gevers D."/>
            <person name="Butler R."/>
            <person name="Young S.K."/>
            <person name="Zeng Q."/>
            <person name="Gargeya S."/>
            <person name="Fitzgerald M."/>
            <person name="Haas B."/>
            <person name="Abouelleil A."/>
            <person name="Alvarado L."/>
            <person name="Arachchi H.M."/>
            <person name="Berlin A."/>
            <person name="Brown A."/>
            <person name="Chapman S.B."/>
            <person name="Chen Z."/>
            <person name="Dunbar C."/>
            <person name="Freedman E."/>
            <person name="Gearin G."/>
            <person name="Gellesch M."/>
            <person name="Goldberg J."/>
            <person name="Griggs A."/>
            <person name="Gujja S."/>
            <person name="Heilman E."/>
            <person name="Heiman D."/>
            <person name="Howarth C."/>
            <person name="Larson L."/>
            <person name="Lui A."/>
            <person name="MacDonald P.J.P."/>
            <person name="Mehta T."/>
            <person name="Montmayeur A."/>
            <person name="Murphy C."/>
            <person name="Neiman D."/>
            <person name="Pearson M."/>
            <person name="Priest M."/>
            <person name="Roberts A."/>
            <person name="Saif S."/>
            <person name="Shea T."/>
            <person name="Shenoy N."/>
            <person name="Sisk P."/>
            <person name="Stolte C."/>
            <person name="Sykes S."/>
            <person name="White J."/>
            <person name="Yandava C."/>
            <person name="Wortman J."/>
            <person name="Nusbaum C."/>
            <person name="Birren B."/>
        </authorList>
    </citation>
    <scope>NUCLEOTIDE SEQUENCE</scope>
    <source>
        <strain evidence="2">P1A1 Lamole</strain>
    </source>
</reference>
<keyword evidence="4" id="KW-1185">Reference proteome</keyword>
<reference evidence="3" key="4">
    <citation type="submission" date="2015-06" db="UniProtKB">
        <authorList>
            <consortium name="EnsemblFungi"/>
        </authorList>
    </citation>
    <scope>IDENTIFICATION</scope>
</reference>
<evidence type="ECO:0000256" key="1">
    <source>
        <dbReference type="SAM" id="MobiDB-lite"/>
    </source>
</evidence>
<protein>
    <submittedName>
        <fullName evidence="2 3">Uncharacterized protein</fullName>
    </submittedName>
</protein>
<reference evidence="2 4" key="3">
    <citation type="journal article" date="2015" name="BMC Genomics">
        <title>Sex and parasites: genomic and transcriptomic analysis of Microbotryum lychnidis-dioicae, the biotrophic and plant-castrating anther smut fungus.</title>
        <authorList>
            <person name="Perlin M.H."/>
            <person name="Amselem J."/>
            <person name="Fontanillas E."/>
            <person name="Toh S.S."/>
            <person name="Chen Z."/>
            <person name="Goldberg J."/>
            <person name="Duplessis S."/>
            <person name="Henrissat B."/>
            <person name="Young S."/>
            <person name="Zeng Q."/>
            <person name="Aguileta G."/>
            <person name="Petit E."/>
            <person name="Badouin H."/>
            <person name="Andrews J."/>
            <person name="Razeeq D."/>
            <person name="Gabaldon T."/>
            <person name="Quesneville H."/>
            <person name="Giraud T."/>
            <person name="Hood M.E."/>
            <person name="Schultz D.J."/>
            <person name="Cuomo C.A."/>
        </authorList>
    </citation>
    <scope>NUCLEOTIDE SEQUENCE [LARGE SCALE GENOMIC DNA]</scope>
    <source>
        <strain evidence="2">P1A1 Lamole</strain>
        <strain evidence="4">p1A1 Lamole</strain>
    </source>
</reference>
<feature type="region of interest" description="Disordered" evidence="1">
    <location>
        <begin position="430"/>
        <end position="449"/>
    </location>
</feature>
<feature type="compositionally biased region" description="Polar residues" evidence="1">
    <location>
        <begin position="481"/>
        <end position="493"/>
    </location>
</feature>